<dbReference type="Gene3D" id="2.30.180.10">
    <property type="entry name" value="FAS1 domain"/>
    <property type="match status" value="2"/>
</dbReference>
<feature type="domain" description="FAS1" evidence="2">
    <location>
        <begin position="45"/>
        <end position="199"/>
    </location>
</feature>
<protein>
    <recommendedName>
        <fullName evidence="2">FAS1 domain-containing protein</fullName>
    </recommendedName>
</protein>
<organism evidence="3 4">
    <name type="scientific">Mucilaginibacter gynuensis</name>
    <dbReference type="NCBI Taxonomy" id="1302236"/>
    <lineage>
        <taxon>Bacteria</taxon>
        <taxon>Pseudomonadati</taxon>
        <taxon>Bacteroidota</taxon>
        <taxon>Sphingobacteriia</taxon>
        <taxon>Sphingobacteriales</taxon>
        <taxon>Sphingobacteriaceae</taxon>
        <taxon>Mucilaginibacter</taxon>
    </lineage>
</organism>
<keyword evidence="4" id="KW-1185">Reference proteome</keyword>
<evidence type="ECO:0000256" key="1">
    <source>
        <dbReference type="SAM" id="SignalP"/>
    </source>
</evidence>
<evidence type="ECO:0000259" key="2">
    <source>
        <dbReference type="PROSITE" id="PS50213"/>
    </source>
</evidence>
<sequence length="434" mass="48625">MEHTMKKQNLNTLICLLLAMLAFGCQKQGYIPDPVGEKIPYADTVRPTLKEELAQSAATIFYAAWQRSHMDSILKAQTIGKTNFTLLVPANAAMETAGYNLQTIQSMEPKMLDSLLLYHTLRNNVTPQDITGKADNFIAPTLLIHPQFILSSLRNSIPYNYRQQLQVKDGKMYVNGKVGGTGKYQPAANGGMWFIDKVIPRPAKSLLQLVEEDGRFNLLLQIMRYTDEQWNKIVTDANGYSNKPAFSLRFAWQVMPVNTEPIKIVQTTLFLPTDDAFKAAGFNTLQDLVDFNKRRGLPYWGLNEFGSGDVIGNFATDTLLNYHMNWGKTFNIPKEYNASRVAQNAPIIFSNVMTNAVLSNYLITGGVKYGTNEDPEDPEYYMPFDFAKDASGIKVKVKRAEFTPARVIDADIPAINGSLNAVDHLLIPKGFKIN</sequence>
<evidence type="ECO:0000313" key="3">
    <source>
        <dbReference type="EMBL" id="GAA4312439.1"/>
    </source>
</evidence>
<feature type="domain" description="FAS1" evidence="2">
    <location>
        <begin position="203"/>
        <end position="426"/>
    </location>
</feature>
<dbReference type="Pfam" id="PF02469">
    <property type="entry name" value="Fasciclin"/>
    <property type="match status" value="1"/>
</dbReference>
<name>A0ABP8FWK4_9SPHI</name>
<dbReference type="SUPFAM" id="SSF82153">
    <property type="entry name" value="FAS1 domain"/>
    <property type="match status" value="2"/>
</dbReference>
<accession>A0ABP8FWK4</accession>
<comment type="caution">
    <text evidence="3">The sequence shown here is derived from an EMBL/GenBank/DDBJ whole genome shotgun (WGS) entry which is preliminary data.</text>
</comment>
<dbReference type="Proteomes" id="UP001500582">
    <property type="component" value="Unassembled WGS sequence"/>
</dbReference>
<evidence type="ECO:0000313" key="4">
    <source>
        <dbReference type="Proteomes" id="UP001500582"/>
    </source>
</evidence>
<proteinExistence type="predicted"/>
<dbReference type="InterPro" id="IPR036378">
    <property type="entry name" value="FAS1_dom_sf"/>
</dbReference>
<dbReference type="InterPro" id="IPR000782">
    <property type="entry name" value="FAS1_domain"/>
</dbReference>
<feature type="signal peptide" evidence="1">
    <location>
        <begin position="1"/>
        <end position="27"/>
    </location>
</feature>
<dbReference type="InterPro" id="IPR050904">
    <property type="entry name" value="Adhesion/Biosynth-related"/>
</dbReference>
<gene>
    <name evidence="3" type="ORF">GCM10023149_07800</name>
</gene>
<dbReference type="PANTHER" id="PTHR10900">
    <property type="entry name" value="PERIOSTIN-RELATED"/>
    <property type="match status" value="1"/>
</dbReference>
<dbReference type="PROSITE" id="PS50213">
    <property type="entry name" value="FAS1"/>
    <property type="match status" value="2"/>
</dbReference>
<feature type="chain" id="PRO_5046217967" description="FAS1 domain-containing protein" evidence="1">
    <location>
        <begin position="28"/>
        <end position="434"/>
    </location>
</feature>
<dbReference type="PROSITE" id="PS51257">
    <property type="entry name" value="PROKAR_LIPOPROTEIN"/>
    <property type="match status" value="1"/>
</dbReference>
<reference evidence="4" key="1">
    <citation type="journal article" date="2019" name="Int. J. Syst. Evol. Microbiol.">
        <title>The Global Catalogue of Microorganisms (GCM) 10K type strain sequencing project: providing services to taxonomists for standard genome sequencing and annotation.</title>
        <authorList>
            <consortium name="The Broad Institute Genomics Platform"/>
            <consortium name="The Broad Institute Genome Sequencing Center for Infectious Disease"/>
            <person name="Wu L."/>
            <person name="Ma J."/>
        </authorList>
    </citation>
    <scope>NUCLEOTIDE SEQUENCE [LARGE SCALE GENOMIC DNA]</scope>
    <source>
        <strain evidence="4">JCM 17705</strain>
    </source>
</reference>
<dbReference type="EMBL" id="BAABFT010000002">
    <property type="protein sequence ID" value="GAA4312439.1"/>
    <property type="molecule type" value="Genomic_DNA"/>
</dbReference>
<keyword evidence="1" id="KW-0732">Signal</keyword>